<dbReference type="EMBL" id="HBHI01030388">
    <property type="protein sequence ID" value="CAD9701871.1"/>
    <property type="molecule type" value="Transcribed_RNA"/>
</dbReference>
<keyword evidence="1" id="KW-0472">Membrane</keyword>
<dbReference type="AlphaFoldDB" id="A0A7S2WQQ3"/>
<name>A0A7S2WQQ3_9STRA</name>
<keyword evidence="1" id="KW-0812">Transmembrane</keyword>
<sequence length="366" mass="41122">MATEIGAYTAVPIQIESDASHLIENKKSVWRLLMFLIPGIITITVVAIPFLRQGLSESPSVTLLDGGGRDWILDQNEGLISPKNNTEFALGALEFPPLILTERDADNVIRFDKQTLSALSKGDPQELKGIGLESSTEHNFENAFDFILTSSAPDASLTLKYKDSNFLVLEDMSELVLDISFGKYMPGNTVNFLRAQSSSPFRTFQSGGGRDWILDLEEGIISPKHEPKLALGRGFQQLQLHKRGTKGVWKFDNLDKLINGEPMKLVNTDGLAMGKKLDRENIFDIWRYIQSAEVEDPKKAISIKYIEDNFLAIYEEDKPEKDALVLDVSFWKMFEFNSVNYVGGWCYANGNCDDEAKLRKDSSKYD</sequence>
<evidence type="ECO:0000313" key="2">
    <source>
        <dbReference type="EMBL" id="CAD9701871.1"/>
    </source>
</evidence>
<organism evidence="2">
    <name type="scientific">Eucampia antarctica</name>
    <dbReference type="NCBI Taxonomy" id="49252"/>
    <lineage>
        <taxon>Eukaryota</taxon>
        <taxon>Sar</taxon>
        <taxon>Stramenopiles</taxon>
        <taxon>Ochrophyta</taxon>
        <taxon>Bacillariophyta</taxon>
        <taxon>Mediophyceae</taxon>
        <taxon>Biddulphiophycidae</taxon>
        <taxon>Hemiaulales</taxon>
        <taxon>Hemiaulaceae</taxon>
        <taxon>Eucampia</taxon>
    </lineage>
</organism>
<keyword evidence="1" id="KW-1133">Transmembrane helix</keyword>
<gene>
    <name evidence="2" type="ORF">EANT1437_LOCUS15620</name>
</gene>
<reference evidence="2" key="1">
    <citation type="submission" date="2021-01" db="EMBL/GenBank/DDBJ databases">
        <authorList>
            <person name="Corre E."/>
            <person name="Pelletier E."/>
            <person name="Niang G."/>
            <person name="Scheremetjew M."/>
            <person name="Finn R."/>
            <person name="Kale V."/>
            <person name="Holt S."/>
            <person name="Cochrane G."/>
            <person name="Meng A."/>
            <person name="Brown T."/>
            <person name="Cohen L."/>
        </authorList>
    </citation>
    <scope>NUCLEOTIDE SEQUENCE</scope>
    <source>
        <strain evidence="2">CCMP1452</strain>
    </source>
</reference>
<feature type="transmembrane region" description="Helical" evidence="1">
    <location>
        <begin position="32"/>
        <end position="51"/>
    </location>
</feature>
<proteinExistence type="predicted"/>
<evidence type="ECO:0000256" key="1">
    <source>
        <dbReference type="SAM" id="Phobius"/>
    </source>
</evidence>
<protein>
    <submittedName>
        <fullName evidence="2">Uncharacterized protein</fullName>
    </submittedName>
</protein>
<accession>A0A7S2WQQ3</accession>